<name>A0ABZ3E8A7_9GAMM</name>
<dbReference type="EMBL" id="CP152380">
    <property type="protein sequence ID" value="XAF55917.1"/>
    <property type="molecule type" value="Genomic_DNA"/>
</dbReference>
<evidence type="ECO:0000256" key="1">
    <source>
        <dbReference type="SAM" id="MobiDB-lite"/>
    </source>
</evidence>
<accession>A0ABZ3E8A7</accession>
<sequence>MSNRNPVFVSIAVVDMIAGHPEVSGGIHVQMKTYPNGRLSHLSEFFLGVQGAVAQFAKSTVLAAVVITLAPIRAAIAQPFVSLIAEPEIKPSGRKPFAPGLVTVAGASIARVPKLLAFSWPSLLLVSPEGRVQDLANTFGPRGGSPKFSEITTGGGRSSGGGSITGGSGV</sequence>
<dbReference type="Proteomes" id="UP001445268">
    <property type="component" value="Chromosome"/>
</dbReference>
<feature type="compositionally biased region" description="Gly residues" evidence="1">
    <location>
        <begin position="153"/>
        <end position="170"/>
    </location>
</feature>
<reference evidence="2 3" key="1">
    <citation type="submission" date="2024-04" db="EMBL/GenBank/DDBJ databases">
        <title>Marinobacter sp. SBY-1.</title>
        <authorList>
            <person name="Pan C."/>
        </authorList>
    </citation>
    <scope>NUCLEOTIDE SEQUENCE [LARGE SCALE GENOMIC DNA]</scope>
    <source>
        <strain evidence="2 3">SBY-1</strain>
    </source>
</reference>
<keyword evidence="3" id="KW-1185">Reference proteome</keyword>
<evidence type="ECO:0000313" key="3">
    <source>
        <dbReference type="Proteomes" id="UP001445268"/>
    </source>
</evidence>
<dbReference type="RefSeq" id="WP_342632571.1">
    <property type="nucleotide sequence ID" value="NZ_CP152380.1"/>
</dbReference>
<feature type="region of interest" description="Disordered" evidence="1">
    <location>
        <begin position="138"/>
        <end position="170"/>
    </location>
</feature>
<proteinExistence type="predicted"/>
<organism evidence="2 3">
    <name type="scientific">Marinobacter alkaliphilus</name>
    <dbReference type="NCBI Taxonomy" id="254719"/>
    <lineage>
        <taxon>Bacteria</taxon>
        <taxon>Pseudomonadati</taxon>
        <taxon>Pseudomonadota</taxon>
        <taxon>Gammaproteobacteria</taxon>
        <taxon>Pseudomonadales</taxon>
        <taxon>Marinobacteraceae</taxon>
        <taxon>Marinobacter</taxon>
    </lineage>
</organism>
<gene>
    <name evidence="2" type="ORF">AAGT77_18400</name>
</gene>
<protein>
    <submittedName>
        <fullName evidence="2">Uncharacterized protein</fullName>
    </submittedName>
</protein>
<evidence type="ECO:0000313" key="2">
    <source>
        <dbReference type="EMBL" id="XAF55917.1"/>
    </source>
</evidence>